<feature type="signal peptide" evidence="1">
    <location>
        <begin position="1"/>
        <end position="25"/>
    </location>
</feature>
<evidence type="ECO:0000313" key="5">
    <source>
        <dbReference type="Proteomes" id="UP000198939"/>
    </source>
</evidence>
<evidence type="ECO:0000313" key="4">
    <source>
        <dbReference type="Proteomes" id="UP000183063"/>
    </source>
</evidence>
<dbReference type="Proteomes" id="UP000198939">
    <property type="component" value="Unassembled WGS sequence"/>
</dbReference>
<protein>
    <submittedName>
        <fullName evidence="2">Phosphoglycerate mutase</fullName>
    </submittedName>
    <submittedName>
        <fullName evidence="3">Phosphohistidine phosphatase SixA</fullName>
    </submittedName>
</protein>
<sequence>MKARTLRLLIGLAAGSLVMPQSVGAQQAIYIVRHTDPPSTLSLDEIRDETPLSESGQQRARMLAERLKDAGITAVYATQARRTVETAEPLAKALGLEIRVHSYEDSGGLVHLLRSEHGKDKVLVVGHWSTIPEILAALGDSEEIKIERSAFDNLFVVIPKGEQAPVVLHLHY</sequence>
<dbReference type="OrthoDB" id="3296006at2"/>
<proteinExistence type="predicted"/>
<dbReference type="RefSeq" id="WP_072379211.1">
    <property type="nucleotide sequence ID" value="NZ_FNXB01000032.1"/>
</dbReference>
<dbReference type="InterPro" id="IPR029033">
    <property type="entry name" value="His_PPase_superfam"/>
</dbReference>
<dbReference type="InterPro" id="IPR013078">
    <property type="entry name" value="His_Pase_superF_clade-1"/>
</dbReference>
<feature type="chain" id="PRO_5030029798" evidence="1">
    <location>
        <begin position="26"/>
        <end position="172"/>
    </location>
</feature>
<dbReference type="Pfam" id="PF00300">
    <property type="entry name" value="His_Phos_1"/>
    <property type="match status" value="1"/>
</dbReference>
<organism evidence="2 4">
    <name type="scientific">Rhizobium tibeticum</name>
    <dbReference type="NCBI Taxonomy" id="501024"/>
    <lineage>
        <taxon>Bacteria</taxon>
        <taxon>Pseudomonadati</taxon>
        <taxon>Pseudomonadota</taxon>
        <taxon>Alphaproteobacteria</taxon>
        <taxon>Hyphomicrobiales</taxon>
        <taxon>Rhizobiaceae</taxon>
        <taxon>Rhizobium/Agrobacterium group</taxon>
        <taxon>Rhizobium</taxon>
    </lineage>
</organism>
<keyword evidence="5" id="KW-1185">Reference proteome</keyword>
<evidence type="ECO:0000313" key="3">
    <source>
        <dbReference type="EMBL" id="SEO77157.1"/>
    </source>
</evidence>
<name>A0A1H8SF19_9HYPH</name>
<evidence type="ECO:0000313" key="2">
    <source>
        <dbReference type="EMBL" id="SEI12438.1"/>
    </source>
</evidence>
<dbReference type="SUPFAM" id="SSF53254">
    <property type="entry name" value="Phosphoglycerate mutase-like"/>
    <property type="match status" value="1"/>
</dbReference>
<dbReference type="CDD" id="cd07040">
    <property type="entry name" value="HP"/>
    <property type="match status" value="1"/>
</dbReference>
<accession>A0A1H8SF19</accession>
<reference evidence="2" key="1">
    <citation type="submission" date="2016-10" db="EMBL/GenBank/DDBJ databases">
        <authorList>
            <person name="de Groot N.N."/>
        </authorList>
    </citation>
    <scope>NUCLEOTIDE SEQUENCE [LARGE SCALE GENOMIC DNA]</scope>
    <source>
        <strain evidence="2">CCBAU85039</strain>
    </source>
</reference>
<reference evidence="4" key="3">
    <citation type="submission" date="2016-10" db="EMBL/GenBank/DDBJ databases">
        <authorList>
            <person name="Wibberg D."/>
        </authorList>
    </citation>
    <scope>NUCLEOTIDE SEQUENCE [LARGE SCALE GENOMIC DNA]</scope>
</reference>
<dbReference type="Gene3D" id="3.40.50.1240">
    <property type="entry name" value="Phosphoglycerate mutase-like"/>
    <property type="match status" value="1"/>
</dbReference>
<dbReference type="Proteomes" id="UP000183063">
    <property type="component" value="Unassembled WGS sequence"/>
</dbReference>
<dbReference type="EMBL" id="FNXB01000032">
    <property type="protein sequence ID" value="SEI12438.1"/>
    <property type="molecule type" value="Genomic_DNA"/>
</dbReference>
<evidence type="ECO:0000256" key="1">
    <source>
        <dbReference type="SAM" id="SignalP"/>
    </source>
</evidence>
<dbReference type="STRING" id="501024.RTCCBAU85039_4816"/>
<reference evidence="3 5" key="2">
    <citation type="submission" date="2016-10" db="EMBL/GenBank/DDBJ databases">
        <authorList>
            <person name="Varghese N."/>
            <person name="Submissions S."/>
        </authorList>
    </citation>
    <scope>NUCLEOTIDE SEQUENCE [LARGE SCALE GENOMIC DNA]</scope>
    <source>
        <strain evidence="3 5">CGMCC 1.7071</strain>
    </source>
</reference>
<keyword evidence="1" id="KW-0732">Signal</keyword>
<gene>
    <name evidence="2" type="ORF">RTCCBAU85039_4816</name>
    <name evidence="3" type="ORF">SAMN05216228_102479</name>
</gene>
<dbReference type="AlphaFoldDB" id="A0A1H8SF19"/>
<dbReference type="EMBL" id="FOCV01000024">
    <property type="protein sequence ID" value="SEO77157.1"/>
    <property type="molecule type" value="Genomic_DNA"/>
</dbReference>